<reference evidence="1" key="2">
    <citation type="submission" date="2023-01" db="EMBL/GenBank/DDBJ databases">
        <title>Draft genome sequence of Maritalea porphyrae strain NBRC 107169.</title>
        <authorList>
            <person name="Sun Q."/>
            <person name="Mori K."/>
        </authorList>
    </citation>
    <scope>NUCLEOTIDE SEQUENCE</scope>
    <source>
        <strain evidence="1">NBRC 107169</strain>
    </source>
</reference>
<gene>
    <name evidence="1" type="ORF">GCM10007879_22040</name>
</gene>
<dbReference type="InterPro" id="IPR021251">
    <property type="entry name" value="DUF2793"/>
</dbReference>
<dbReference type="Pfam" id="PF10983">
    <property type="entry name" value="DUF2793"/>
    <property type="match status" value="1"/>
</dbReference>
<evidence type="ECO:0008006" key="3">
    <source>
        <dbReference type="Google" id="ProtNLM"/>
    </source>
</evidence>
<evidence type="ECO:0000313" key="2">
    <source>
        <dbReference type="Proteomes" id="UP001161405"/>
    </source>
</evidence>
<evidence type="ECO:0000313" key="1">
    <source>
        <dbReference type="EMBL" id="GLQ17955.1"/>
    </source>
</evidence>
<dbReference type="RefSeq" id="WP_284364470.1">
    <property type="nucleotide sequence ID" value="NZ_BSNI01000002.1"/>
</dbReference>
<organism evidence="1 2">
    <name type="scientific">Maritalea porphyrae</name>
    <dbReference type="NCBI Taxonomy" id="880732"/>
    <lineage>
        <taxon>Bacteria</taxon>
        <taxon>Pseudomonadati</taxon>
        <taxon>Pseudomonadota</taxon>
        <taxon>Alphaproteobacteria</taxon>
        <taxon>Hyphomicrobiales</taxon>
        <taxon>Devosiaceae</taxon>
        <taxon>Maritalea</taxon>
    </lineage>
</organism>
<accession>A0ABQ5URP9</accession>
<protein>
    <recommendedName>
        <fullName evidence="3">DUF2793 domain-containing protein</fullName>
    </recommendedName>
</protein>
<comment type="caution">
    <text evidence="1">The sequence shown here is derived from an EMBL/GenBank/DDBJ whole genome shotgun (WGS) entry which is preliminary data.</text>
</comment>
<name>A0ABQ5URP9_9HYPH</name>
<reference evidence="1" key="1">
    <citation type="journal article" date="2014" name="Int. J. Syst. Evol. Microbiol.">
        <title>Complete genome of a new Firmicutes species belonging to the dominant human colonic microbiota ('Ruminococcus bicirculans') reveals two chromosomes and a selective capacity to utilize plant glucans.</title>
        <authorList>
            <consortium name="NISC Comparative Sequencing Program"/>
            <person name="Wegmann U."/>
            <person name="Louis P."/>
            <person name="Goesmann A."/>
            <person name="Henrissat B."/>
            <person name="Duncan S.H."/>
            <person name="Flint H.J."/>
        </authorList>
    </citation>
    <scope>NUCLEOTIDE SEQUENCE</scope>
    <source>
        <strain evidence="1">NBRC 107169</strain>
    </source>
</reference>
<dbReference type="Proteomes" id="UP001161405">
    <property type="component" value="Unassembled WGS sequence"/>
</dbReference>
<dbReference type="EMBL" id="BSNI01000002">
    <property type="protein sequence ID" value="GLQ17955.1"/>
    <property type="molecule type" value="Genomic_DNA"/>
</dbReference>
<keyword evidence="2" id="KW-1185">Reference proteome</keyword>
<sequence>MTSTSRLALPIIESNQAQKHITHNEALRIVDAMLHLTIDELHLNDPPASPQIGQIWVVGATPTGVWALHDKKIAAFDSDGWQYLDPKHGMVAWVKSDQELYVFDGSNWSRLDQAPSAIANAQFIGIGAVADTYNRLAVKAEAAFLSAQDGGSGDTRFSLNKTAEPNTASLVFNSTWSARAEMGLSGNDDFAIKVSSDGSQWKSAATINSATGELTLQHGLSPNSKSVANKLNLLADSGRFASEKTTQINGFVQPTYLQMENGATISHFSQFVSDSSDYGGPNAANEATTKLLVDQIREPASARYFAEFHVAKISAGLGTAFLNNQGTLSKYRMCSYDRIGRHQQSLSAYIYVLSGTVILSAANHLLWLNGSKIDDFAELTSSDGWQHVNAIVDYQPRLASQQVAEILPLFASLGDEILLALPAIMPDAVRVGPDEGIIPSLTVAV</sequence>
<proteinExistence type="predicted"/>